<feature type="compositionally biased region" description="Gly residues" evidence="1">
    <location>
        <begin position="277"/>
        <end position="288"/>
    </location>
</feature>
<feature type="compositionally biased region" description="Polar residues" evidence="1">
    <location>
        <begin position="205"/>
        <end position="218"/>
    </location>
</feature>
<comment type="caution">
    <text evidence="2">The sequence shown here is derived from an EMBL/GenBank/DDBJ whole genome shotgun (WGS) entry which is preliminary data.</text>
</comment>
<evidence type="ECO:0000313" key="3">
    <source>
        <dbReference type="Proteomes" id="UP000178606"/>
    </source>
</evidence>
<evidence type="ECO:0000256" key="1">
    <source>
        <dbReference type="SAM" id="MobiDB-lite"/>
    </source>
</evidence>
<proteinExistence type="predicted"/>
<dbReference type="AlphaFoldDB" id="A0A1F6CL55"/>
<dbReference type="Proteomes" id="UP000178606">
    <property type="component" value="Unassembled WGS sequence"/>
</dbReference>
<protein>
    <submittedName>
        <fullName evidence="2">Uncharacterized protein</fullName>
    </submittedName>
</protein>
<organism evidence="2 3">
    <name type="scientific">Handelsmanbacteria sp. (strain RIFCSPLOWO2_12_FULL_64_10)</name>
    <dbReference type="NCBI Taxonomy" id="1817868"/>
    <lineage>
        <taxon>Bacteria</taxon>
        <taxon>Candidatus Handelsmaniibacteriota</taxon>
    </lineage>
</organism>
<gene>
    <name evidence="2" type="ORF">A3F84_16830</name>
</gene>
<sequence>MNQAYGLSMPRDSRSPVAASRDDLLRRFLDLAYDVSSRLRHHTQPIVRISAALLLAASVAACSGAPSAPPSEPAAITQAQALGTEVRSGLPSQPGTYPLVPASLNRDAQGVYRFAWKGSGGEQTPAAASRLQLAQSEVDQLVVPDQGDPVLQLTKDTPIPLVQSGVQAAPAQASSSGASFVPAFWYPFYGPLFAGPRYYDPPRTITSGSRVEGGTQSAAPKPLSERTIGLSRAVSGRAGGTGEGVAATSKSGATVGGKSGVSSSLDTAPRSGAFSAGKGGVSIGTSGG</sequence>
<accession>A0A1F6CL55</accession>
<name>A0A1F6CL55_HANXR</name>
<dbReference type="EMBL" id="MFKF01000224">
    <property type="protein sequence ID" value="OGG49767.1"/>
    <property type="molecule type" value="Genomic_DNA"/>
</dbReference>
<feature type="region of interest" description="Disordered" evidence="1">
    <location>
        <begin position="205"/>
        <end position="288"/>
    </location>
</feature>
<reference evidence="2 3" key="1">
    <citation type="journal article" date="2016" name="Nat. Commun.">
        <title>Thousands of microbial genomes shed light on interconnected biogeochemical processes in an aquifer system.</title>
        <authorList>
            <person name="Anantharaman K."/>
            <person name="Brown C.T."/>
            <person name="Hug L.A."/>
            <person name="Sharon I."/>
            <person name="Castelle C.J."/>
            <person name="Probst A.J."/>
            <person name="Thomas B.C."/>
            <person name="Singh A."/>
            <person name="Wilkins M.J."/>
            <person name="Karaoz U."/>
            <person name="Brodie E.L."/>
            <person name="Williams K.H."/>
            <person name="Hubbard S.S."/>
            <person name="Banfield J.F."/>
        </authorList>
    </citation>
    <scope>NUCLEOTIDE SEQUENCE [LARGE SCALE GENOMIC DNA]</scope>
    <source>
        <strain evidence="3">RIFCSPLOWO2_12_FULL_64_10</strain>
    </source>
</reference>
<evidence type="ECO:0000313" key="2">
    <source>
        <dbReference type="EMBL" id="OGG49767.1"/>
    </source>
</evidence>